<name>A0A8J5CB56_ZINOF</name>
<dbReference type="EMBL" id="JACMSC010000020">
    <property type="protein sequence ID" value="KAG6471909.1"/>
    <property type="molecule type" value="Genomic_DNA"/>
</dbReference>
<dbReference type="GO" id="GO:0005739">
    <property type="term" value="C:mitochondrion"/>
    <property type="evidence" value="ECO:0007669"/>
    <property type="project" value="UniProtKB-SubCell"/>
</dbReference>
<comment type="subcellular location">
    <subcellularLocation>
        <location evidence="1">Mitochondrion</location>
    </subcellularLocation>
</comment>
<evidence type="ECO:0000256" key="1">
    <source>
        <dbReference type="ARBA" id="ARBA00004173"/>
    </source>
</evidence>
<evidence type="ECO:0000313" key="6">
    <source>
        <dbReference type="Proteomes" id="UP000734854"/>
    </source>
</evidence>
<evidence type="ECO:0000256" key="3">
    <source>
        <dbReference type="ARBA" id="ARBA00023157"/>
    </source>
</evidence>
<dbReference type="Proteomes" id="UP000734854">
    <property type="component" value="Unassembled WGS sequence"/>
</dbReference>
<keyword evidence="2" id="KW-0496">Mitochondrion</keyword>
<accession>A0A8J5CB56</accession>
<evidence type="ECO:0000313" key="5">
    <source>
        <dbReference type="EMBL" id="KAG6473715.1"/>
    </source>
</evidence>
<sequence>MGWWWGRQKKIEEPCKKEACNIQSCLSKNNFDSKRCMKVIRLLQICCENCNYDSTHCAPLSALLKTDPK</sequence>
<keyword evidence="3" id="KW-1015">Disulfide bond</keyword>
<dbReference type="OrthoDB" id="13601at2759"/>
<dbReference type="EMBL" id="JACMSC010000019">
    <property type="protein sequence ID" value="KAG6473715.1"/>
    <property type="molecule type" value="Genomic_DNA"/>
</dbReference>
<dbReference type="PANTHER" id="PTHR15590:SF0">
    <property type="entry name" value="CX9C MOTIF-CONTAINING PROTEIN 4"/>
    <property type="match status" value="1"/>
</dbReference>
<gene>
    <name evidence="5" type="ORF">ZIOFF_067632</name>
    <name evidence="4" type="ORF">ZIOFF_069362</name>
</gene>
<dbReference type="PANTHER" id="PTHR15590">
    <property type="entry name" value="CX9C MOTIF-CONTAINING PROTEIN 4"/>
    <property type="match status" value="1"/>
</dbReference>
<dbReference type="AlphaFoldDB" id="A0A8J5CB56"/>
<comment type="caution">
    <text evidence="5">The sequence shown here is derived from an EMBL/GenBank/DDBJ whole genome shotgun (WGS) entry which is preliminary data.</text>
</comment>
<keyword evidence="6" id="KW-1185">Reference proteome</keyword>
<dbReference type="Pfam" id="PF08991">
    <property type="entry name" value="CMC4"/>
    <property type="match status" value="1"/>
</dbReference>
<evidence type="ECO:0008006" key="7">
    <source>
        <dbReference type="Google" id="ProtNLM"/>
    </source>
</evidence>
<protein>
    <recommendedName>
        <fullName evidence="7">Cx9C motif-containing protein 4</fullName>
    </recommendedName>
</protein>
<evidence type="ECO:0000313" key="4">
    <source>
        <dbReference type="EMBL" id="KAG6471909.1"/>
    </source>
</evidence>
<reference evidence="5 6" key="1">
    <citation type="submission" date="2020-08" db="EMBL/GenBank/DDBJ databases">
        <title>Plant Genome Project.</title>
        <authorList>
            <person name="Zhang R.-G."/>
        </authorList>
    </citation>
    <scope>NUCLEOTIDE SEQUENCE [LARGE SCALE GENOMIC DNA]</scope>
    <source>
        <tissue evidence="5">Rhizome</tissue>
    </source>
</reference>
<evidence type="ECO:0000256" key="2">
    <source>
        <dbReference type="ARBA" id="ARBA00023128"/>
    </source>
</evidence>
<dbReference type="InterPro" id="IPR027179">
    <property type="entry name" value="CMC4"/>
</dbReference>
<proteinExistence type="predicted"/>
<organism evidence="5 6">
    <name type="scientific">Zingiber officinale</name>
    <name type="common">Ginger</name>
    <name type="synonym">Amomum zingiber</name>
    <dbReference type="NCBI Taxonomy" id="94328"/>
    <lineage>
        <taxon>Eukaryota</taxon>
        <taxon>Viridiplantae</taxon>
        <taxon>Streptophyta</taxon>
        <taxon>Embryophyta</taxon>
        <taxon>Tracheophyta</taxon>
        <taxon>Spermatophyta</taxon>
        <taxon>Magnoliopsida</taxon>
        <taxon>Liliopsida</taxon>
        <taxon>Zingiberales</taxon>
        <taxon>Zingiberaceae</taxon>
        <taxon>Zingiber</taxon>
    </lineage>
</organism>